<dbReference type="EMBL" id="GAKP01003203">
    <property type="protein sequence ID" value="JAC55749.1"/>
    <property type="molecule type" value="Transcribed_RNA"/>
</dbReference>
<evidence type="ECO:0000256" key="6">
    <source>
        <dbReference type="ARBA" id="ARBA00023242"/>
    </source>
</evidence>
<evidence type="ECO:0000313" key="7">
    <source>
        <dbReference type="EMBL" id="JAC55749.1"/>
    </source>
</evidence>
<sequence>MSSVQQDMFLLDCPTYEDYLDTFITRHDIHFLRNIRFCRMLVELGYRSASEIYTPEQYEKRKAAVQESLWPTKKSAMLFSENMNSTDPVLLELARREQPNTQKIISTIIFVKHRLKSGFEISGYIDFEHSLKQANLMVEGCTDWLGVFQERVLLRPKPTDLSFYDWHKGTVHYNHSENYVVLHDVENGLIFMHRGDHKKICVDILREMYTNNCTREMHFSERYGHVIFYDHIIRKKI</sequence>
<name>A0A034WM92_BACDO</name>
<evidence type="ECO:0000256" key="1">
    <source>
        <dbReference type="ARBA" id="ARBA00003056"/>
    </source>
</evidence>
<dbReference type="KEGG" id="bdr:105229293"/>
<dbReference type="RefSeq" id="XP_011207783.1">
    <property type="nucleotide sequence ID" value="XM_011209481.3"/>
</dbReference>
<organism evidence="7">
    <name type="scientific">Bactrocera dorsalis</name>
    <name type="common">Oriental fruit fly</name>
    <name type="synonym">Dacus dorsalis</name>
    <dbReference type="NCBI Taxonomy" id="27457"/>
    <lineage>
        <taxon>Eukaryota</taxon>
        <taxon>Metazoa</taxon>
        <taxon>Ecdysozoa</taxon>
        <taxon>Arthropoda</taxon>
        <taxon>Hexapoda</taxon>
        <taxon>Insecta</taxon>
        <taxon>Pterygota</taxon>
        <taxon>Neoptera</taxon>
        <taxon>Endopterygota</taxon>
        <taxon>Diptera</taxon>
        <taxon>Brachycera</taxon>
        <taxon>Muscomorpha</taxon>
        <taxon>Tephritoidea</taxon>
        <taxon>Tephritidae</taxon>
        <taxon>Bactrocera</taxon>
        <taxon>Bactrocera</taxon>
    </lineage>
</organism>
<keyword evidence="9" id="KW-0282">Flagellum</keyword>
<evidence type="ECO:0000313" key="8">
    <source>
        <dbReference type="Proteomes" id="UP001652620"/>
    </source>
</evidence>
<reference evidence="9" key="2">
    <citation type="submission" date="2022-04" db="UniProtKB">
        <authorList>
            <consortium name="RefSeq"/>
        </authorList>
    </citation>
    <scope>IDENTIFICATION</scope>
    <source>
        <strain evidence="9">Punador</strain>
    </source>
</reference>
<dbReference type="GeneID" id="105229293"/>
<gene>
    <name evidence="7" type="primary">CD022</name>
    <name evidence="9" type="synonym">LOC105229293</name>
</gene>
<keyword evidence="5" id="KW-0963">Cytoplasm</keyword>
<keyword evidence="8" id="KW-1185">Reference proteome</keyword>
<evidence type="ECO:0000313" key="9">
    <source>
        <dbReference type="RefSeq" id="XP_011207783.1"/>
    </source>
</evidence>
<evidence type="ECO:0000256" key="4">
    <source>
        <dbReference type="ARBA" id="ARBA00021436"/>
    </source>
</evidence>
<dbReference type="Pfam" id="PF14713">
    <property type="entry name" value="DUF4464"/>
    <property type="match status" value="1"/>
</dbReference>
<evidence type="ECO:0000256" key="3">
    <source>
        <dbReference type="ARBA" id="ARBA00004496"/>
    </source>
</evidence>
<dbReference type="GO" id="GO:0005737">
    <property type="term" value="C:cytoplasm"/>
    <property type="evidence" value="ECO:0007669"/>
    <property type="project" value="UniProtKB-SubCell"/>
</dbReference>
<dbReference type="PANTHER" id="PTHR33588">
    <property type="entry name" value="CILIA- AND FLAGELLA-ASSOCIATED PROTEIN 299"/>
    <property type="match status" value="1"/>
</dbReference>
<comment type="function">
    <text evidence="1">May be involved in spermatogenesis.</text>
</comment>
<protein>
    <recommendedName>
        <fullName evidence="4">Cilia- and flagella-associated protein 299</fullName>
    </recommendedName>
</protein>
<dbReference type="Proteomes" id="UP001652620">
    <property type="component" value="Chromosome 1"/>
</dbReference>
<dbReference type="OrthoDB" id="2136125at2759"/>
<comment type="subcellular location">
    <subcellularLocation>
        <location evidence="3">Cytoplasm</location>
    </subcellularLocation>
    <subcellularLocation>
        <location evidence="2">Nucleus</location>
    </subcellularLocation>
</comment>
<evidence type="ECO:0000256" key="2">
    <source>
        <dbReference type="ARBA" id="ARBA00004123"/>
    </source>
</evidence>
<dbReference type="PANTHER" id="PTHR33588:SF1">
    <property type="entry name" value="CILIA- AND FLAGELLA-ASSOCIATED PROTEIN 299"/>
    <property type="match status" value="1"/>
</dbReference>
<keyword evidence="9" id="KW-0966">Cell projection</keyword>
<dbReference type="OMA" id="HTNATIY"/>
<keyword evidence="9" id="KW-0969">Cilium</keyword>
<dbReference type="InterPro" id="IPR027887">
    <property type="entry name" value="DUF4464"/>
</dbReference>
<proteinExistence type="predicted"/>
<keyword evidence="6" id="KW-0539">Nucleus</keyword>
<reference evidence="7" key="1">
    <citation type="journal article" date="2014" name="BMC Genomics">
        <title>Characterizing the developmental transcriptome of the oriental fruit fly, Bactrocera dorsalis (Diptera: Tephritidae) through comparative genomic analysis with Drosophila melanogaster utilizing modENCODE datasets.</title>
        <authorList>
            <person name="Geib S.M."/>
            <person name="Calla B."/>
            <person name="Hall B."/>
            <person name="Hou S."/>
            <person name="Manoukis N.C."/>
        </authorList>
    </citation>
    <scope>NUCLEOTIDE SEQUENCE</scope>
    <source>
        <strain evidence="7">Punador</strain>
    </source>
</reference>
<dbReference type="AlphaFoldDB" id="A0A034WM92"/>
<evidence type="ECO:0000256" key="5">
    <source>
        <dbReference type="ARBA" id="ARBA00022490"/>
    </source>
</evidence>
<accession>A0A034WM92</accession>
<dbReference type="GO" id="GO:0005634">
    <property type="term" value="C:nucleus"/>
    <property type="evidence" value="ECO:0007669"/>
    <property type="project" value="UniProtKB-SubCell"/>
</dbReference>